<dbReference type="Proteomes" id="UP001381693">
    <property type="component" value="Unassembled WGS sequence"/>
</dbReference>
<gene>
    <name evidence="2" type="ORF">SK128_018262</name>
</gene>
<accession>A0AAN8XFL8</accession>
<name>A0AAN8XFL8_HALRR</name>
<evidence type="ECO:0000313" key="2">
    <source>
        <dbReference type="EMBL" id="KAK7078284.1"/>
    </source>
</evidence>
<proteinExistence type="predicted"/>
<dbReference type="AlphaFoldDB" id="A0AAN8XFL8"/>
<feature type="region of interest" description="Disordered" evidence="1">
    <location>
        <begin position="50"/>
        <end position="104"/>
    </location>
</feature>
<comment type="caution">
    <text evidence="2">The sequence shown here is derived from an EMBL/GenBank/DDBJ whole genome shotgun (WGS) entry which is preliminary data.</text>
</comment>
<evidence type="ECO:0000256" key="1">
    <source>
        <dbReference type="SAM" id="MobiDB-lite"/>
    </source>
</evidence>
<organism evidence="2 3">
    <name type="scientific">Halocaridina rubra</name>
    <name type="common">Hawaiian red shrimp</name>
    <dbReference type="NCBI Taxonomy" id="373956"/>
    <lineage>
        <taxon>Eukaryota</taxon>
        <taxon>Metazoa</taxon>
        <taxon>Ecdysozoa</taxon>
        <taxon>Arthropoda</taxon>
        <taxon>Crustacea</taxon>
        <taxon>Multicrustacea</taxon>
        <taxon>Malacostraca</taxon>
        <taxon>Eumalacostraca</taxon>
        <taxon>Eucarida</taxon>
        <taxon>Decapoda</taxon>
        <taxon>Pleocyemata</taxon>
        <taxon>Caridea</taxon>
        <taxon>Atyoidea</taxon>
        <taxon>Atyidae</taxon>
        <taxon>Halocaridina</taxon>
    </lineage>
</organism>
<feature type="region of interest" description="Disordered" evidence="1">
    <location>
        <begin position="1"/>
        <end position="23"/>
    </location>
</feature>
<dbReference type="EMBL" id="JAXCGZ010007907">
    <property type="protein sequence ID" value="KAK7078284.1"/>
    <property type="molecule type" value="Genomic_DNA"/>
</dbReference>
<protein>
    <submittedName>
        <fullName evidence="2">Uncharacterized protein</fullName>
    </submittedName>
</protein>
<feature type="compositionally biased region" description="Pro residues" evidence="1">
    <location>
        <begin position="81"/>
        <end position="96"/>
    </location>
</feature>
<evidence type="ECO:0000313" key="3">
    <source>
        <dbReference type="Proteomes" id="UP001381693"/>
    </source>
</evidence>
<keyword evidence="3" id="KW-1185">Reference proteome</keyword>
<reference evidence="2 3" key="1">
    <citation type="submission" date="2023-11" db="EMBL/GenBank/DDBJ databases">
        <title>Halocaridina rubra genome assembly.</title>
        <authorList>
            <person name="Smith C."/>
        </authorList>
    </citation>
    <scope>NUCLEOTIDE SEQUENCE [LARGE SCALE GENOMIC DNA]</scope>
    <source>
        <strain evidence="2">EP-1</strain>
        <tissue evidence="2">Whole</tissue>
    </source>
</reference>
<sequence length="157" mass="16961">MPKNPDKPTIAPAHRPAPRLDSAALSISDTAPRDTINMAKISFMSANERASFAGKKCPRGSTPSTVPETVRKERQVRPPARLVPPPQLPSRPPVPPSKTSLKEPLPPLLAITPILNGQFSSSNFNTKQSLIEPKSGTDSLLISNTISFSPQWVCFSN</sequence>